<gene>
    <name evidence="1" type="ORF">NB063_01435</name>
</gene>
<reference evidence="1 2" key="1">
    <citation type="journal article" date="2022" name="Syst. Appl. Microbiol.">
        <title>Rhodopirellula aestuarii sp. nov., a novel member of the genus Rhodopirellula isolated from brackish sediments collected in the Tagus River estuary, Portugal.</title>
        <authorList>
            <person name="Vitorino I.R."/>
            <person name="Klimek D."/>
            <person name="Calusinska M."/>
            <person name="Lobo-da-Cunha A."/>
            <person name="Vasconcelos V."/>
            <person name="Lage O.M."/>
        </authorList>
    </citation>
    <scope>NUCLEOTIDE SEQUENCE [LARGE SCALE GENOMIC DNA]</scope>
    <source>
        <strain evidence="1 2">ICT_H3.1</strain>
    </source>
</reference>
<evidence type="ECO:0000313" key="1">
    <source>
        <dbReference type="EMBL" id="MCM2369274.1"/>
    </source>
</evidence>
<proteinExistence type="predicted"/>
<dbReference type="RefSeq" id="WP_250926949.1">
    <property type="nucleotide sequence ID" value="NZ_JAMQBK010000007.1"/>
</dbReference>
<name>A0ABT0TXG3_9BACT</name>
<dbReference type="Proteomes" id="UP001202961">
    <property type="component" value="Unassembled WGS sequence"/>
</dbReference>
<keyword evidence="2" id="KW-1185">Reference proteome</keyword>
<dbReference type="EMBL" id="JAMQBK010000007">
    <property type="protein sequence ID" value="MCM2369274.1"/>
    <property type="molecule type" value="Genomic_DNA"/>
</dbReference>
<comment type="caution">
    <text evidence="1">The sequence shown here is derived from an EMBL/GenBank/DDBJ whole genome shotgun (WGS) entry which is preliminary data.</text>
</comment>
<protein>
    <submittedName>
        <fullName evidence="1">Uncharacterized protein</fullName>
    </submittedName>
</protein>
<organism evidence="1 2">
    <name type="scientific">Aporhodopirellula aestuarii</name>
    <dbReference type="NCBI Taxonomy" id="2950107"/>
    <lineage>
        <taxon>Bacteria</taxon>
        <taxon>Pseudomonadati</taxon>
        <taxon>Planctomycetota</taxon>
        <taxon>Planctomycetia</taxon>
        <taxon>Pirellulales</taxon>
        <taxon>Pirellulaceae</taxon>
        <taxon>Aporhodopirellula</taxon>
    </lineage>
</organism>
<accession>A0ABT0TXG3</accession>
<sequence length="73" mass="7575">MIPFSNVPSLTQLSALVLFGSLMCGCGDSGGPVASEDEVTAYLAAHPELEKDLDSEAAIVAYETTARKFVAAP</sequence>
<evidence type="ECO:0000313" key="2">
    <source>
        <dbReference type="Proteomes" id="UP001202961"/>
    </source>
</evidence>